<evidence type="ECO:0000313" key="2">
    <source>
        <dbReference type="Proteomes" id="UP000191901"/>
    </source>
</evidence>
<organism evidence="1 2">
    <name type="scientific">Halomicronema hongdechloris C2206</name>
    <dbReference type="NCBI Taxonomy" id="1641165"/>
    <lineage>
        <taxon>Bacteria</taxon>
        <taxon>Bacillati</taxon>
        <taxon>Cyanobacteriota</taxon>
        <taxon>Cyanophyceae</taxon>
        <taxon>Nodosilineales</taxon>
        <taxon>Nodosilineaceae</taxon>
        <taxon>Halomicronema</taxon>
    </lineage>
</organism>
<dbReference type="Proteomes" id="UP000191901">
    <property type="component" value="Chromosome"/>
</dbReference>
<dbReference type="InterPro" id="IPR025132">
    <property type="entry name" value="DUF4058"/>
</dbReference>
<accession>A0A1Z3HTE8</accession>
<dbReference type="AlphaFoldDB" id="A0A1Z3HTE8"/>
<dbReference type="KEGG" id="hhg:XM38_045610"/>
<reference evidence="1 2" key="1">
    <citation type="journal article" date="2016" name="Biochim. Biophys. Acta">
        <title>Characterization of red-shifted phycobilisomes isolated from the chlorophyll f-containing cyanobacterium Halomicronema hongdechloris.</title>
        <authorList>
            <person name="Li Y."/>
            <person name="Lin Y."/>
            <person name="Garvey C.J."/>
            <person name="Birch D."/>
            <person name="Corkery R.W."/>
            <person name="Loughlin P.C."/>
            <person name="Scheer H."/>
            <person name="Willows R.D."/>
            <person name="Chen M."/>
        </authorList>
    </citation>
    <scope>NUCLEOTIDE SEQUENCE [LARGE SCALE GENOMIC DNA]</scope>
    <source>
        <strain evidence="1 2">C2206</strain>
    </source>
</reference>
<proteinExistence type="predicted"/>
<protein>
    <submittedName>
        <fullName evidence="1">Uncharacterized protein</fullName>
    </submittedName>
</protein>
<dbReference type="EMBL" id="CP021983">
    <property type="protein sequence ID" value="ASC73590.1"/>
    <property type="molecule type" value="Genomic_DNA"/>
</dbReference>
<dbReference type="Pfam" id="PF13267">
    <property type="entry name" value="DUF4058"/>
    <property type="match status" value="1"/>
</dbReference>
<keyword evidence="2" id="KW-1185">Reference proteome</keyword>
<gene>
    <name evidence="1" type="ORF">XM38_045610</name>
</gene>
<name>A0A1Z3HTE8_9CYAN</name>
<evidence type="ECO:0000313" key="1">
    <source>
        <dbReference type="EMBL" id="ASC73590.1"/>
    </source>
</evidence>
<sequence length="78" mass="8909">MLPMPLEVQEGYLEVREVATQQVITVIDVLSPANKRPGRGRDAYLYKRDLVLDYEQSPVPAMAPEDNAWLRELLNQTP</sequence>